<dbReference type="Gene3D" id="3.40.50.2000">
    <property type="entry name" value="Glycogen Phosphorylase B"/>
    <property type="match status" value="1"/>
</dbReference>
<evidence type="ECO:0000256" key="1">
    <source>
        <dbReference type="ARBA" id="ARBA00001478"/>
    </source>
</evidence>
<name>A0A9D1E1K9_9BACT</name>
<dbReference type="AlphaFoldDB" id="A0A9D1E1K9"/>
<sequence length="277" mass="31917">MKDPRRVLFVNSEIYPYLPETPISITGRYLPQGIQESGKEIRTFMPRYGCINERRNQLHEVIRLSGMNMVIHDIDRPLVIKVASISSARMQVYFIDNDDYFHRKSIYVDENGEFMEDNDERAIFFARGILETVKKLRWKPDIVHCSGWISCLVPLYLKRAFKNDPIFSDSKVVVTLYDEFPDCTFAADMKSKVIVPGIKAKDVELLKTPNGINLAKLAVLYADAVVMGSENVREEITGYVASRKLPVLEYTPTDHPQGTYIQKYNEFYDKLLENDAV</sequence>
<dbReference type="EMBL" id="DVHI01000062">
    <property type="protein sequence ID" value="HIR62878.1"/>
    <property type="molecule type" value="Genomic_DNA"/>
</dbReference>
<comment type="catalytic activity">
    <reaction evidence="1">
        <text>[(1-&gt;4)-alpha-D-glucosyl](n) + ADP-alpha-D-glucose = [(1-&gt;4)-alpha-D-glucosyl](n+1) + ADP + H(+)</text>
        <dbReference type="Rhea" id="RHEA:18189"/>
        <dbReference type="Rhea" id="RHEA-COMP:9584"/>
        <dbReference type="Rhea" id="RHEA-COMP:9587"/>
        <dbReference type="ChEBI" id="CHEBI:15378"/>
        <dbReference type="ChEBI" id="CHEBI:15444"/>
        <dbReference type="ChEBI" id="CHEBI:57498"/>
        <dbReference type="ChEBI" id="CHEBI:456216"/>
        <dbReference type="EC" id="2.4.1.21"/>
    </reaction>
</comment>
<evidence type="ECO:0000313" key="7">
    <source>
        <dbReference type="Proteomes" id="UP000886744"/>
    </source>
</evidence>
<evidence type="ECO:0000256" key="2">
    <source>
        <dbReference type="ARBA" id="ARBA00012588"/>
    </source>
</evidence>
<reference evidence="6" key="2">
    <citation type="journal article" date="2021" name="PeerJ">
        <title>Extensive microbial diversity within the chicken gut microbiome revealed by metagenomics and culture.</title>
        <authorList>
            <person name="Gilroy R."/>
            <person name="Ravi A."/>
            <person name="Getino M."/>
            <person name="Pursley I."/>
            <person name="Horton D.L."/>
            <person name="Alikhan N.F."/>
            <person name="Baker D."/>
            <person name="Gharbi K."/>
            <person name="Hall N."/>
            <person name="Watson M."/>
            <person name="Adriaenssens E.M."/>
            <person name="Foster-Nyarko E."/>
            <person name="Jarju S."/>
            <person name="Secka A."/>
            <person name="Antonio M."/>
            <person name="Oren A."/>
            <person name="Chaudhuri R.R."/>
            <person name="La Ragione R."/>
            <person name="Hildebrand F."/>
            <person name="Pallen M.J."/>
        </authorList>
    </citation>
    <scope>NUCLEOTIDE SEQUENCE</scope>
    <source>
        <strain evidence="6">ChiHjej13B12-12457</strain>
    </source>
</reference>
<keyword evidence="3" id="KW-0328">Glycosyltransferase</keyword>
<dbReference type="SUPFAM" id="SSF53756">
    <property type="entry name" value="UDP-Glycosyltransferase/glycogen phosphorylase"/>
    <property type="match status" value="1"/>
</dbReference>
<dbReference type="Pfam" id="PF08323">
    <property type="entry name" value="Glyco_transf_5"/>
    <property type="match status" value="1"/>
</dbReference>
<organism evidence="6 7">
    <name type="scientific">Candidatus Coprenecus avistercoris</name>
    <dbReference type="NCBI Taxonomy" id="2840730"/>
    <lineage>
        <taxon>Bacteria</taxon>
        <taxon>Pseudomonadati</taxon>
        <taxon>Bacteroidota</taxon>
        <taxon>Bacteroidia</taxon>
        <taxon>Bacteroidales</taxon>
        <taxon>Rikenellaceae</taxon>
        <taxon>Rikenellaceae incertae sedis</taxon>
        <taxon>Candidatus Coprenecus</taxon>
    </lineage>
</organism>
<dbReference type="Proteomes" id="UP000886744">
    <property type="component" value="Unassembled WGS sequence"/>
</dbReference>
<comment type="caution">
    <text evidence="6">The sequence shown here is derived from an EMBL/GenBank/DDBJ whole genome shotgun (WGS) entry which is preliminary data.</text>
</comment>
<dbReference type="PANTHER" id="PTHR45825">
    <property type="entry name" value="GRANULE-BOUND STARCH SYNTHASE 1, CHLOROPLASTIC/AMYLOPLASTIC"/>
    <property type="match status" value="1"/>
</dbReference>
<reference evidence="6" key="1">
    <citation type="submission" date="2020-10" db="EMBL/GenBank/DDBJ databases">
        <authorList>
            <person name="Gilroy R."/>
        </authorList>
    </citation>
    <scope>NUCLEOTIDE SEQUENCE</scope>
    <source>
        <strain evidence="6">ChiHjej13B12-12457</strain>
    </source>
</reference>
<proteinExistence type="predicted"/>
<evidence type="ECO:0000313" key="6">
    <source>
        <dbReference type="EMBL" id="HIR62878.1"/>
    </source>
</evidence>
<protein>
    <recommendedName>
        <fullName evidence="2">starch synthase</fullName>
        <ecNumber evidence="2">2.4.1.21</ecNumber>
    </recommendedName>
</protein>
<dbReference type="GO" id="GO:0009011">
    <property type="term" value="F:alpha-1,4-glucan glucosyltransferase (ADP-glucose donor) activity"/>
    <property type="evidence" value="ECO:0007669"/>
    <property type="project" value="UniProtKB-EC"/>
</dbReference>
<evidence type="ECO:0000259" key="5">
    <source>
        <dbReference type="Pfam" id="PF08323"/>
    </source>
</evidence>
<dbReference type="PANTHER" id="PTHR45825:SF11">
    <property type="entry name" value="ALPHA AMYLASE DOMAIN-CONTAINING PROTEIN"/>
    <property type="match status" value="1"/>
</dbReference>
<dbReference type="EC" id="2.4.1.21" evidence="2"/>
<gene>
    <name evidence="6" type="ORF">IAC94_05090</name>
</gene>
<keyword evidence="4" id="KW-0808">Transferase</keyword>
<dbReference type="InterPro" id="IPR013534">
    <property type="entry name" value="Starch_synth_cat_dom"/>
</dbReference>
<accession>A0A9D1E1K9</accession>
<evidence type="ECO:0000256" key="4">
    <source>
        <dbReference type="ARBA" id="ARBA00022679"/>
    </source>
</evidence>
<feature type="domain" description="Starch synthase catalytic" evidence="5">
    <location>
        <begin position="6"/>
        <end position="238"/>
    </location>
</feature>
<evidence type="ECO:0000256" key="3">
    <source>
        <dbReference type="ARBA" id="ARBA00022676"/>
    </source>
</evidence>